<comment type="caution">
    <text evidence="1">The sequence shown here is derived from an EMBL/GenBank/DDBJ whole genome shotgun (WGS) entry which is preliminary data.</text>
</comment>
<dbReference type="Proteomes" id="UP000215788">
    <property type="component" value="Unassembled WGS sequence"/>
</dbReference>
<accession>A0A266N4U4</accession>
<evidence type="ECO:0000313" key="2">
    <source>
        <dbReference type="Proteomes" id="UP000215788"/>
    </source>
</evidence>
<dbReference type="AlphaFoldDB" id="A0A266N4U4"/>
<dbReference type="EMBL" id="NQKI01000055">
    <property type="protein sequence ID" value="OZY57400.1"/>
    <property type="molecule type" value="Genomic_DNA"/>
</dbReference>
<dbReference type="RefSeq" id="WP_094995258.1">
    <property type="nucleotide sequence ID" value="NZ_NQKI01000055.1"/>
</dbReference>
<sequence>MTKTAKPKPKSRRGRPKLESQQVLYQIKVSGWDMSWSLNLARPDFSRANEGHFSEHMILTLKGVVVYPEHFKYPEAECQLYADARLFQDAEAPRGIGSMTASGRRLTVFVSVPRERMSSLIGAAERLLSLELYATPLHYRRGLVKSIHLGTEPEPDW</sequence>
<protein>
    <submittedName>
        <fullName evidence="1">Uncharacterized protein</fullName>
    </submittedName>
</protein>
<organism evidence="1 2">
    <name type="scientific">Pseudomonas lundensis</name>
    <dbReference type="NCBI Taxonomy" id="86185"/>
    <lineage>
        <taxon>Bacteria</taxon>
        <taxon>Pseudomonadati</taxon>
        <taxon>Pseudomonadota</taxon>
        <taxon>Gammaproteobacteria</taxon>
        <taxon>Pseudomonadales</taxon>
        <taxon>Pseudomonadaceae</taxon>
        <taxon>Pseudomonas</taxon>
    </lineage>
</organism>
<evidence type="ECO:0000313" key="1">
    <source>
        <dbReference type="EMBL" id="OZY57400.1"/>
    </source>
</evidence>
<reference evidence="1 2" key="1">
    <citation type="submission" date="2017-08" db="EMBL/GenBank/DDBJ databases">
        <title>Genomic and metabolic characterisation of spoilage-associated Pseudomonas species.</title>
        <authorList>
            <person name="Stanborough T."/>
            <person name="Fegan N."/>
            <person name="Powell S.M."/>
            <person name="Singh T."/>
            <person name="Tamplin M.L."/>
            <person name="Chandry P.S."/>
        </authorList>
    </citation>
    <scope>NUCLEOTIDE SEQUENCE [LARGE SCALE GENOMIC DNA]</scope>
    <source>
        <strain evidence="1 2">L1802</strain>
    </source>
</reference>
<gene>
    <name evidence="1" type="ORF">CJF39_21660</name>
</gene>
<proteinExistence type="predicted"/>
<name>A0A266N4U4_9PSED</name>
<dbReference type="OrthoDB" id="6879930at2"/>